<keyword evidence="7" id="KW-1185">Reference proteome</keyword>
<dbReference type="GO" id="GO:0005737">
    <property type="term" value="C:cytoplasm"/>
    <property type="evidence" value="ECO:0007669"/>
    <property type="project" value="TreeGrafter"/>
</dbReference>
<dbReference type="GO" id="GO:0045337">
    <property type="term" value="P:farnesyl diphosphate biosynthetic process"/>
    <property type="evidence" value="ECO:0007669"/>
    <property type="project" value="TreeGrafter"/>
</dbReference>
<evidence type="ECO:0008006" key="8">
    <source>
        <dbReference type="Google" id="ProtNLM"/>
    </source>
</evidence>
<dbReference type="InterPro" id="IPR008949">
    <property type="entry name" value="Isoprenoid_synthase_dom_sf"/>
</dbReference>
<feature type="non-terminal residue" evidence="6">
    <location>
        <position position="1"/>
    </location>
</feature>
<dbReference type="AlphaFoldDB" id="A0AAQ3UIX8"/>
<protein>
    <recommendedName>
        <fullName evidence="8">Farnesyl pyrophosphate synthase</fullName>
    </recommendedName>
</protein>
<dbReference type="InterPro" id="IPR039702">
    <property type="entry name" value="FPS1-like"/>
</dbReference>
<reference evidence="6 7" key="1">
    <citation type="submission" date="2024-02" db="EMBL/GenBank/DDBJ databases">
        <title>High-quality chromosome-scale genome assembly of Pensacola bahiagrass (Paspalum notatum Flugge var. saurae).</title>
        <authorList>
            <person name="Vega J.M."/>
            <person name="Podio M."/>
            <person name="Orjuela J."/>
            <person name="Siena L.A."/>
            <person name="Pessino S.C."/>
            <person name="Combes M.C."/>
            <person name="Mariac C."/>
            <person name="Albertini E."/>
            <person name="Pupilli F."/>
            <person name="Ortiz J.P.A."/>
            <person name="Leblanc O."/>
        </authorList>
    </citation>
    <scope>NUCLEOTIDE SEQUENCE [LARGE SCALE GENOMIC DNA]</scope>
    <source>
        <strain evidence="6">R1</strain>
        <tissue evidence="6">Leaf</tissue>
    </source>
</reference>
<dbReference type="Proteomes" id="UP001341281">
    <property type="component" value="Chromosome 09"/>
</dbReference>
<proteinExistence type="inferred from homology"/>
<evidence type="ECO:0000256" key="1">
    <source>
        <dbReference type="ARBA" id="ARBA00001946"/>
    </source>
</evidence>
<name>A0AAQ3UIX8_PASNO</name>
<dbReference type="GO" id="GO:0046872">
    <property type="term" value="F:metal ion binding"/>
    <property type="evidence" value="ECO:0007669"/>
    <property type="project" value="UniProtKB-KW"/>
</dbReference>
<evidence type="ECO:0000313" key="7">
    <source>
        <dbReference type="Proteomes" id="UP001341281"/>
    </source>
</evidence>
<evidence type="ECO:0000256" key="2">
    <source>
        <dbReference type="ARBA" id="ARBA00006706"/>
    </source>
</evidence>
<evidence type="ECO:0000256" key="3">
    <source>
        <dbReference type="ARBA" id="ARBA00022679"/>
    </source>
</evidence>
<comment type="cofactor">
    <cofactor evidence="1">
        <name>Mg(2+)</name>
        <dbReference type="ChEBI" id="CHEBI:18420"/>
    </cofactor>
</comment>
<gene>
    <name evidence="6" type="ORF">U9M48_038620</name>
</gene>
<dbReference type="Gene3D" id="1.10.600.10">
    <property type="entry name" value="Farnesyl Diphosphate Synthase"/>
    <property type="match status" value="1"/>
</dbReference>
<dbReference type="InterPro" id="IPR000092">
    <property type="entry name" value="Polyprenyl_synt"/>
</dbReference>
<dbReference type="GO" id="GO:0004161">
    <property type="term" value="F:dimethylallyltranstransferase activity"/>
    <property type="evidence" value="ECO:0007669"/>
    <property type="project" value="TreeGrafter"/>
</dbReference>
<dbReference type="GO" id="GO:0004337">
    <property type="term" value="F:(2E,6E)-farnesyl diphosphate synthase activity"/>
    <property type="evidence" value="ECO:0007669"/>
    <property type="project" value="TreeGrafter"/>
</dbReference>
<comment type="similarity">
    <text evidence="2">Belongs to the FPP/GGPP synthase family.</text>
</comment>
<accession>A0AAQ3UIX8</accession>
<keyword evidence="5" id="KW-0460">Magnesium</keyword>
<dbReference type="PANTHER" id="PTHR11525">
    <property type="entry name" value="FARNESYL-PYROPHOSPHATE SYNTHETASE"/>
    <property type="match status" value="1"/>
</dbReference>
<evidence type="ECO:0000256" key="5">
    <source>
        <dbReference type="ARBA" id="ARBA00022842"/>
    </source>
</evidence>
<keyword evidence="3" id="KW-0808">Transferase</keyword>
<dbReference type="SUPFAM" id="SSF48576">
    <property type="entry name" value="Terpenoid synthases"/>
    <property type="match status" value="1"/>
</dbReference>
<sequence>VGPIAITDGLILLTQTSRMLRLYFSGKHYYADLLDLFNDVTTYAQNWYYFEDNFWQGVIIVIAQVEFLTASGQLLDQIATNEVHKYQNNYHNIAEYKTSYCSFYLPVACALLLSGQSLHDYVQMKQILVEMGVYFQAQDDYLDCYGDPTVIGKIGTDIEEFKCSWLFVQALQRADDKQKDLLFENYGKSDPVCVEQVKALYKGLDLERAFSEYERESYDKLISNIEAQPSEAIQAVLKYFLHKIYKRRK</sequence>
<keyword evidence="4" id="KW-0479">Metal-binding</keyword>
<dbReference type="PANTHER" id="PTHR11525:SF3">
    <property type="entry name" value="OS01G0695300 PROTEIN"/>
    <property type="match status" value="1"/>
</dbReference>
<evidence type="ECO:0000256" key="4">
    <source>
        <dbReference type="ARBA" id="ARBA00022723"/>
    </source>
</evidence>
<organism evidence="6 7">
    <name type="scientific">Paspalum notatum var. saurae</name>
    <dbReference type="NCBI Taxonomy" id="547442"/>
    <lineage>
        <taxon>Eukaryota</taxon>
        <taxon>Viridiplantae</taxon>
        <taxon>Streptophyta</taxon>
        <taxon>Embryophyta</taxon>
        <taxon>Tracheophyta</taxon>
        <taxon>Spermatophyta</taxon>
        <taxon>Magnoliopsida</taxon>
        <taxon>Liliopsida</taxon>
        <taxon>Poales</taxon>
        <taxon>Poaceae</taxon>
        <taxon>PACMAD clade</taxon>
        <taxon>Panicoideae</taxon>
        <taxon>Andropogonodae</taxon>
        <taxon>Paspaleae</taxon>
        <taxon>Paspalinae</taxon>
        <taxon>Paspalum</taxon>
    </lineage>
</organism>
<dbReference type="EMBL" id="CP144753">
    <property type="protein sequence ID" value="WVZ92569.1"/>
    <property type="molecule type" value="Genomic_DNA"/>
</dbReference>
<dbReference type="Pfam" id="PF00348">
    <property type="entry name" value="polyprenyl_synt"/>
    <property type="match status" value="1"/>
</dbReference>
<evidence type="ECO:0000313" key="6">
    <source>
        <dbReference type="EMBL" id="WVZ92569.1"/>
    </source>
</evidence>